<name>A0A0F3GQD9_9BACT</name>
<keyword evidence="1" id="KW-0812">Transmembrane</keyword>
<evidence type="ECO:0000313" key="2">
    <source>
        <dbReference type="EMBL" id="KJU84116.1"/>
    </source>
</evidence>
<gene>
    <name evidence="2" type="ORF">MBAV_003691</name>
</gene>
<comment type="caution">
    <text evidence="2">The sequence shown here is derived from an EMBL/GenBank/DDBJ whole genome shotgun (WGS) entry which is preliminary data.</text>
</comment>
<keyword evidence="1" id="KW-0472">Membrane</keyword>
<proteinExistence type="predicted"/>
<dbReference type="Proteomes" id="UP000033423">
    <property type="component" value="Unassembled WGS sequence"/>
</dbReference>
<feature type="transmembrane region" description="Helical" evidence="1">
    <location>
        <begin position="31"/>
        <end position="52"/>
    </location>
</feature>
<evidence type="ECO:0000256" key="1">
    <source>
        <dbReference type="SAM" id="Phobius"/>
    </source>
</evidence>
<keyword evidence="3" id="KW-1185">Reference proteome</keyword>
<organism evidence="2 3">
    <name type="scientific">Candidatus Magnetobacterium bavaricum</name>
    <dbReference type="NCBI Taxonomy" id="29290"/>
    <lineage>
        <taxon>Bacteria</taxon>
        <taxon>Pseudomonadati</taxon>
        <taxon>Nitrospirota</taxon>
        <taxon>Thermodesulfovibrionia</taxon>
        <taxon>Thermodesulfovibrionales</taxon>
        <taxon>Candidatus Magnetobacteriaceae</taxon>
        <taxon>Candidatus Magnetobacterium</taxon>
    </lineage>
</organism>
<protein>
    <submittedName>
        <fullName evidence="2">Uncharacterized protein</fullName>
    </submittedName>
</protein>
<dbReference type="EMBL" id="LACI01001616">
    <property type="protein sequence ID" value="KJU84116.1"/>
    <property type="molecule type" value="Genomic_DNA"/>
</dbReference>
<dbReference type="AlphaFoldDB" id="A0A0F3GQD9"/>
<reference evidence="2 3" key="1">
    <citation type="submission" date="2015-02" db="EMBL/GenBank/DDBJ databases">
        <title>Single-cell genomics of uncultivated deep-branching MTB reveals a conserved set of magnetosome genes.</title>
        <authorList>
            <person name="Kolinko S."/>
            <person name="Richter M."/>
            <person name="Glockner F.O."/>
            <person name="Brachmann A."/>
            <person name="Schuler D."/>
        </authorList>
    </citation>
    <scope>NUCLEOTIDE SEQUENCE [LARGE SCALE GENOMIC DNA]</scope>
    <source>
        <strain evidence="2">TM-1</strain>
    </source>
</reference>
<accession>A0A0F3GQD9</accession>
<sequence length="61" mass="7291">MPCPIRVPNFYRIPVGILNVLFRSPYVYSKYIVISFYIVHVVCYYSTILVSLTCRQRERSR</sequence>
<keyword evidence="1" id="KW-1133">Transmembrane helix</keyword>
<evidence type="ECO:0000313" key="3">
    <source>
        <dbReference type="Proteomes" id="UP000033423"/>
    </source>
</evidence>